<accession>A0ABW4BCT3</accession>
<gene>
    <name evidence="2" type="ORF">ACFQ41_03145</name>
</gene>
<feature type="domain" description="Fido" evidence="1">
    <location>
        <begin position="79"/>
        <end position="214"/>
    </location>
</feature>
<dbReference type="Proteomes" id="UP001597199">
    <property type="component" value="Unassembled WGS sequence"/>
</dbReference>
<proteinExistence type="predicted"/>
<dbReference type="PROSITE" id="PS51459">
    <property type="entry name" value="FIDO"/>
    <property type="match status" value="1"/>
</dbReference>
<protein>
    <submittedName>
        <fullName evidence="2">Fic family protein</fullName>
    </submittedName>
</protein>
<dbReference type="EMBL" id="JBHTOA010000016">
    <property type="protein sequence ID" value="MFD1398300.1"/>
    <property type="molecule type" value="Genomic_DNA"/>
</dbReference>
<organism evidence="2 3">
    <name type="scientific">Lacticaseibacillus suilingensis</name>
    <dbReference type="NCBI Taxonomy" id="2799577"/>
    <lineage>
        <taxon>Bacteria</taxon>
        <taxon>Bacillati</taxon>
        <taxon>Bacillota</taxon>
        <taxon>Bacilli</taxon>
        <taxon>Lactobacillales</taxon>
        <taxon>Lactobacillaceae</taxon>
        <taxon>Lacticaseibacillus</taxon>
    </lineage>
</organism>
<sequence>MAYEDKYHLTRDLNRRYARSNFDALVHTNSRFEGINTTLPQTQAIMRGLGVNGVSLDDSNTIVQIKRGWDYITQEDDPISLQIEQNINLIVAKYDALVPGELRSGQGAVDIGDENDWVPPMIDEQAEEKWLTELMASDKSTTEKAMRLMYHDMRQQIFWDGNKRSATLAANKVMIDGGAGLINVPLTIWSEWNELIAAFYKSGKEKPLLDWTYDHAVQGVKL</sequence>
<keyword evidence="3" id="KW-1185">Reference proteome</keyword>
<evidence type="ECO:0000259" key="1">
    <source>
        <dbReference type="PROSITE" id="PS51459"/>
    </source>
</evidence>
<dbReference type="RefSeq" id="WP_204117838.1">
    <property type="nucleotide sequence ID" value="NZ_BOLV01000001.1"/>
</dbReference>
<dbReference type="Gene3D" id="1.10.3290.10">
    <property type="entry name" value="Fido-like domain"/>
    <property type="match status" value="1"/>
</dbReference>
<reference evidence="3" key="1">
    <citation type="journal article" date="2019" name="Int. J. Syst. Evol. Microbiol.">
        <title>The Global Catalogue of Microorganisms (GCM) 10K type strain sequencing project: providing services to taxonomists for standard genome sequencing and annotation.</title>
        <authorList>
            <consortium name="The Broad Institute Genomics Platform"/>
            <consortium name="The Broad Institute Genome Sequencing Center for Infectious Disease"/>
            <person name="Wu L."/>
            <person name="Ma J."/>
        </authorList>
    </citation>
    <scope>NUCLEOTIDE SEQUENCE [LARGE SCALE GENOMIC DNA]</scope>
    <source>
        <strain evidence="3">CCM 9110</strain>
    </source>
</reference>
<dbReference type="Pfam" id="PF02661">
    <property type="entry name" value="Fic"/>
    <property type="match status" value="1"/>
</dbReference>
<evidence type="ECO:0000313" key="2">
    <source>
        <dbReference type="EMBL" id="MFD1398300.1"/>
    </source>
</evidence>
<comment type="caution">
    <text evidence="2">The sequence shown here is derived from an EMBL/GenBank/DDBJ whole genome shotgun (WGS) entry which is preliminary data.</text>
</comment>
<name>A0ABW4BCT3_9LACO</name>
<evidence type="ECO:0000313" key="3">
    <source>
        <dbReference type="Proteomes" id="UP001597199"/>
    </source>
</evidence>
<dbReference type="SUPFAM" id="SSF140931">
    <property type="entry name" value="Fic-like"/>
    <property type="match status" value="1"/>
</dbReference>
<dbReference type="InterPro" id="IPR003812">
    <property type="entry name" value="Fido"/>
</dbReference>
<dbReference type="InterPro" id="IPR036597">
    <property type="entry name" value="Fido-like_dom_sf"/>
</dbReference>